<dbReference type="GO" id="GO:0005975">
    <property type="term" value="P:carbohydrate metabolic process"/>
    <property type="evidence" value="ECO:0007669"/>
    <property type="project" value="InterPro"/>
</dbReference>
<dbReference type="EMBL" id="JASAYQ010000002">
    <property type="protein sequence ID" value="MDP8172176.1"/>
    <property type="molecule type" value="Genomic_DNA"/>
</dbReference>
<name>A0AAJ6N8L0_9PAST</name>
<keyword evidence="1" id="KW-0479">Metal-binding</keyword>
<dbReference type="Gene3D" id="3.20.20.70">
    <property type="entry name" value="Aldolase class I"/>
    <property type="match status" value="1"/>
</dbReference>
<dbReference type="InterPro" id="IPR011060">
    <property type="entry name" value="RibuloseP-bd_barrel"/>
</dbReference>
<evidence type="ECO:0000313" key="4">
    <source>
        <dbReference type="Proteomes" id="UP001236239"/>
    </source>
</evidence>
<dbReference type="GO" id="GO:0046872">
    <property type="term" value="F:metal ion binding"/>
    <property type="evidence" value="ECO:0007669"/>
    <property type="project" value="UniProtKB-KW"/>
</dbReference>
<dbReference type="GO" id="GO:0016857">
    <property type="term" value="F:racemase and epimerase activity, acting on carbohydrates and derivatives"/>
    <property type="evidence" value="ECO:0007669"/>
    <property type="project" value="InterPro"/>
</dbReference>
<sequence length="228" mass="25922">MNKSTLINELRNQSISIGIMASDWLNFRDTLNILLQNNLKLLHFDIADGQFSPMFTFGATVIKPFNSRFLKDVHLMVKDQFTVTKECAKLGANIITLQVETDENLTNIYQWLNKEHPNILCGISICPNTDLELITPYLSQVDVIQVLTLDPRTKAKAETGFVIDRIQLLLDKLGKKRTNKLISVDGSMNLELAEELFKLDIDWVVSGSAIFSQQDINSTLIQWKKHLT</sequence>
<dbReference type="InterPro" id="IPR000056">
    <property type="entry name" value="Ribul_P_3_epim-like"/>
</dbReference>
<evidence type="ECO:0000313" key="3">
    <source>
        <dbReference type="EMBL" id="MDP8172176.1"/>
    </source>
</evidence>
<protein>
    <submittedName>
        <fullName evidence="3">Ribulose phosphate epimerase</fullName>
    </submittedName>
</protein>
<dbReference type="Proteomes" id="UP001236239">
    <property type="component" value="Unassembled WGS sequence"/>
</dbReference>
<reference evidence="3" key="1">
    <citation type="journal article" date="2023" name="Front. Microbiol.">
        <title>Phylogeography and host specificity of Pasteurellaceae pathogenic to sea-farmed fish in the north-east Atlantic.</title>
        <authorList>
            <person name="Gulla S."/>
            <person name="Colquhoun D.J."/>
            <person name="Olsen A.B."/>
            <person name="Spilsberg B."/>
            <person name="Lagesen K."/>
            <person name="Aakesson C.P."/>
            <person name="Strom S."/>
            <person name="Manji F."/>
            <person name="Birkbeck T.H."/>
            <person name="Nilsen H.K."/>
        </authorList>
    </citation>
    <scope>NUCLEOTIDE SEQUENCE</scope>
    <source>
        <strain evidence="3">TW16_20</strain>
    </source>
</reference>
<dbReference type="Pfam" id="PF00834">
    <property type="entry name" value="Ribul_P_3_epim"/>
    <property type="match status" value="1"/>
</dbReference>
<accession>A0AAJ6N8L0</accession>
<gene>
    <name evidence="3" type="ORF">QJU93_02250</name>
</gene>
<dbReference type="PANTHER" id="PTHR11749">
    <property type="entry name" value="RIBULOSE-5-PHOSPHATE-3-EPIMERASE"/>
    <property type="match status" value="1"/>
</dbReference>
<dbReference type="RefSeq" id="WP_306373844.1">
    <property type="nucleotide sequence ID" value="NZ_JASAYK010000002.1"/>
</dbReference>
<organism evidence="3 4">
    <name type="scientific">Phocoenobacter skyensis</name>
    <dbReference type="NCBI Taxonomy" id="97481"/>
    <lineage>
        <taxon>Bacteria</taxon>
        <taxon>Pseudomonadati</taxon>
        <taxon>Pseudomonadota</taxon>
        <taxon>Gammaproteobacteria</taxon>
        <taxon>Pasteurellales</taxon>
        <taxon>Pasteurellaceae</taxon>
        <taxon>Phocoenobacter</taxon>
    </lineage>
</organism>
<dbReference type="CDD" id="cd00429">
    <property type="entry name" value="RPE"/>
    <property type="match status" value="1"/>
</dbReference>
<dbReference type="InterPro" id="IPR013785">
    <property type="entry name" value="Aldolase_TIM"/>
</dbReference>
<dbReference type="AlphaFoldDB" id="A0AAJ6N8L0"/>
<dbReference type="SUPFAM" id="SSF51366">
    <property type="entry name" value="Ribulose-phoshate binding barrel"/>
    <property type="match status" value="1"/>
</dbReference>
<keyword evidence="2" id="KW-0413">Isomerase</keyword>
<dbReference type="NCBIfam" id="NF005986">
    <property type="entry name" value="PRK08091.1"/>
    <property type="match status" value="1"/>
</dbReference>
<comment type="caution">
    <text evidence="3">The sequence shown here is derived from an EMBL/GenBank/DDBJ whole genome shotgun (WGS) entry which is preliminary data.</text>
</comment>
<evidence type="ECO:0000256" key="2">
    <source>
        <dbReference type="ARBA" id="ARBA00023235"/>
    </source>
</evidence>
<evidence type="ECO:0000256" key="1">
    <source>
        <dbReference type="ARBA" id="ARBA00022723"/>
    </source>
</evidence>
<proteinExistence type="predicted"/>